<evidence type="ECO:0000313" key="4">
    <source>
        <dbReference type="EMBL" id="MFB9733957.1"/>
    </source>
</evidence>
<comment type="caution">
    <text evidence="4">The sequence shown here is derived from an EMBL/GenBank/DDBJ whole genome shotgun (WGS) entry which is preliminary data.</text>
</comment>
<name>A0ABV5V7Z9_9ACTN</name>
<evidence type="ECO:0000256" key="1">
    <source>
        <dbReference type="PROSITE-ProRule" id="PRU00409"/>
    </source>
</evidence>
<evidence type="ECO:0000313" key="5">
    <source>
        <dbReference type="Proteomes" id="UP001589703"/>
    </source>
</evidence>
<feature type="region of interest" description="Disordered" evidence="2">
    <location>
        <begin position="396"/>
        <end position="444"/>
    </location>
</feature>
<keyword evidence="5" id="KW-1185">Reference proteome</keyword>
<organism evidence="4 5">
    <name type="scientific">Streptomyces thermocoprophilus</name>
    <dbReference type="NCBI Taxonomy" id="78356"/>
    <lineage>
        <taxon>Bacteria</taxon>
        <taxon>Bacillati</taxon>
        <taxon>Actinomycetota</taxon>
        <taxon>Actinomycetes</taxon>
        <taxon>Kitasatosporales</taxon>
        <taxon>Streptomycetaceae</taxon>
        <taxon>Streptomyces</taxon>
    </lineage>
</organism>
<dbReference type="Proteomes" id="UP001589703">
    <property type="component" value="Unassembled WGS sequence"/>
</dbReference>
<dbReference type="PROSITE" id="PS50975">
    <property type="entry name" value="ATP_GRASP"/>
    <property type="match status" value="1"/>
</dbReference>
<dbReference type="Gene3D" id="3.30.470.20">
    <property type="entry name" value="ATP-grasp fold, B domain"/>
    <property type="match status" value="1"/>
</dbReference>
<evidence type="ECO:0000259" key="3">
    <source>
        <dbReference type="PROSITE" id="PS50975"/>
    </source>
</evidence>
<feature type="domain" description="ATP-grasp" evidence="3">
    <location>
        <begin position="128"/>
        <end position="320"/>
    </location>
</feature>
<sequence length="444" mass="47262">MDHEVPALLVRVGHAPHNHGALGVVRSLGRAGVPVYAMVEDPLTPTAVSRHLAGRFVVPTTGRESPDALVSTLLTIGEAIGRPAVAVPTDDEAAVLLAEQAGPLKERFLLPPVPPALPRTLTSKMGLHRLCAEAGVPTPRACAPAGRAELVAACRDMGYPVVLKNLEAYTRLAAPVVGHTTTVADEAELLALVGSAEEPSVLVQEYIPPPEAEDWITHLYRGPDGTPLVLFTGFKVRSWPVRSGATCRAWSWPNTRLAALAERLCREIGYCGLADLDWRFDRRDGRYKLVDFNPRTGAQFRLFASRHGVDVVRALYMHLTGQRVPEGGQLHGRMFVVGQLDVLSATIGALQERRLPTAVLPRPGMERAWLSADDPLPAVAEAARFGAMAARRVTRPLRQRISASRPAAVPARAGGPPDATPASASAAPGSAASGSATPASSPRR</sequence>
<reference evidence="4 5" key="1">
    <citation type="submission" date="2024-09" db="EMBL/GenBank/DDBJ databases">
        <authorList>
            <person name="Sun Q."/>
            <person name="Mori K."/>
        </authorList>
    </citation>
    <scope>NUCLEOTIDE SEQUENCE [LARGE SCALE GENOMIC DNA]</scope>
    <source>
        <strain evidence="4 5">JCM 10918</strain>
    </source>
</reference>
<feature type="compositionally biased region" description="Low complexity" evidence="2">
    <location>
        <begin position="402"/>
        <end position="444"/>
    </location>
</feature>
<proteinExistence type="predicted"/>
<keyword evidence="1" id="KW-0067">ATP-binding</keyword>
<accession>A0ABV5V7Z9</accession>
<dbReference type="InterPro" id="IPR011761">
    <property type="entry name" value="ATP-grasp"/>
</dbReference>
<dbReference type="SUPFAM" id="SSF56059">
    <property type="entry name" value="Glutathione synthetase ATP-binding domain-like"/>
    <property type="match status" value="1"/>
</dbReference>
<gene>
    <name evidence="4" type="ORF">ACFFRO_02145</name>
</gene>
<evidence type="ECO:0000256" key="2">
    <source>
        <dbReference type="SAM" id="MobiDB-lite"/>
    </source>
</evidence>
<protein>
    <submittedName>
        <fullName evidence="4">ATP-grasp domain-containing protein</fullName>
    </submittedName>
</protein>
<dbReference type="RefSeq" id="WP_383226400.1">
    <property type="nucleotide sequence ID" value="NZ_JBHMAR010000001.1"/>
</dbReference>
<dbReference type="EMBL" id="JBHMAR010000001">
    <property type="protein sequence ID" value="MFB9733957.1"/>
    <property type="molecule type" value="Genomic_DNA"/>
</dbReference>
<keyword evidence="1" id="KW-0547">Nucleotide-binding</keyword>